<dbReference type="EMBL" id="BKCJ011382891">
    <property type="protein sequence ID" value="GFD28156.1"/>
    <property type="molecule type" value="Genomic_DNA"/>
</dbReference>
<feature type="non-terminal residue" evidence="1">
    <location>
        <position position="68"/>
    </location>
</feature>
<gene>
    <name evidence="1" type="ORF">Tci_900125</name>
</gene>
<accession>A0A699V459</accession>
<reference evidence="1" key="1">
    <citation type="journal article" date="2019" name="Sci. Rep.">
        <title>Draft genome of Tanacetum cinerariifolium, the natural source of mosquito coil.</title>
        <authorList>
            <person name="Yamashiro T."/>
            <person name="Shiraishi A."/>
            <person name="Satake H."/>
            <person name="Nakayama K."/>
        </authorList>
    </citation>
    <scope>NUCLEOTIDE SEQUENCE</scope>
</reference>
<organism evidence="1">
    <name type="scientific">Tanacetum cinerariifolium</name>
    <name type="common">Dalmatian daisy</name>
    <name type="synonym">Chrysanthemum cinerariifolium</name>
    <dbReference type="NCBI Taxonomy" id="118510"/>
    <lineage>
        <taxon>Eukaryota</taxon>
        <taxon>Viridiplantae</taxon>
        <taxon>Streptophyta</taxon>
        <taxon>Embryophyta</taxon>
        <taxon>Tracheophyta</taxon>
        <taxon>Spermatophyta</taxon>
        <taxon>Magnoliopsida</taxon>
        <taxon>eudicotyledons</taxon>
        <taxon>Gunneridae</taxon>
        <taxon>Pentapetalae</taxon>
        <taxon>asterids</taxon>
        <taxon>campanulids</taxon>
        <taxon>Asterales</taxon>
        <taxon>Asteraceae</taxon>
        <taxon>Asteroideae</taxon>
        <taxon>Anthemideae</taxon>
        <taxon>Anthemidinae</taxon>
        <taxon>Tanacetum</taxon>
    </lineage>
</organism>
<comment type="caution">
    <text evidence="1">The sequence shown here is derived from an EMBL/GenBank/DDBJ whole genome shotgun (WGS) entry which is preliminary data.</text>
</comment>
<proteinExistence type="predicted"/>
<dbReference type="AlphaFoldDB" id="A0A699V459"/>
<sequence length="68" mass="7641">MEGTILVFSVKAKVDWSWVRFRSWATDGEVVWVWFGGGDSVFEGVEMVRDYEGVGWASKVLGPGEELL</sequence>
<name>A0A699V459_TANCI</name>
<evidence type="ECO:0000313" key="1">
    <source>
        <dbReference type="EMBL" id="GFD28156.1"/>
    </source>
</evidence>
<protein>
    <submittedName>
        <fullName evidence="1">Uncharacterized protein</fullName>
    </submittedName>
</protein>